<dbReference type="InterPro" id="IPR056222">
    <property type="entry name" value="PH_23"/>
</dbReference>
<accession>A0A4P7N3M5</accession>
<feature type="compositionally biased region" description="Basic and acidic residues" evidence="1">
    <location>
        <begin position="658"/>
        <end position="686"/>
    </location>
</feature>
<feature type="compositionally biased region" description="Basic and acidic residues" evidence="1">
    <location>
        <begin position="538"/>
        <end position="549"/>
    </location>
</feature>
<feature type="compositionally biased region" description="Polar residues" evidence="1">
    <location>
        <begin position="1688"/>
        <end position="1704"/>
    </location>
</feature>
<feature type="compositionally biased region" description="Polar residues" evidence="1">
    <location>
        <begin position="1796"/>
        <end position="1805"/>
    </location>
</feature>
<feature type="compositionally biased region" description="Low complexity" evidence="1">
    <location>
        <begin position="340"/>
        <end position="360"/>
    </location>
</feature>
<feature type="compositionally biased region" description="Basic and acidic residues" evidence="1">
    <location>
        <begin position="208"/>
        <end position="217"/>
    </location>
</feature>
<name>A0A4P7N3M5_PYROR</name>
<feature type="region of interest" description="Disordered" evidence="1">
    <location>
        <begin position="1759"/>
        <end position="1805"/>
    </location>
</feature>
<feature type="compositionally biased region" description="Low complexity" evidence="1">
    <location>
        <begin position="1723"/>
        <end position="1734"/>
    </location>
</feature>
<feature type="compositionally biased region" description="Acidic residues" evidence="1">
    <location>
        <begin position="1472"/>
        <end position="1485"/>
    </location>
</feature>
<feature type="compositionally biased region" description="Acidic residues" evidence="1">
    <location>
        <begin position="218"/>
        <end position="228"/>
    </location>
</feature>
<feature type="domain" description="DBL homology" evidence="2">
    <location>
        <begin position="945"/>
        <end position="1153"/>
    </location>
</feature>
<feature type="compositionally biased region" description="Pro residues" evidence="1">
    <location>
        <begin position="1"/>
        <end position="11"/>
    </location>
</feature>
<feature type="compositionally biased region" description="Basic and acidic residues" evidence="1">
    <location>
        <begin position="417"/>
        <end position="456"/>
    </location>
</feature>
<feature type="compositionally biased region" description="Polar residues" evidence="1">
    <location>
        <begin position="1779"/>
        <end position="1788"/>
    </location>
</feature>
<dbReference type="Pfam" id="PF24340">
    <property type="entry name" value="DH_2"/>
    <property type="match status" value="1"/>
</dbReference>
<feature type="region of interest" description="Disordered" evidence="1">
    <location>
        <begin position="618"/>
        <end position="851"/>
    </location>
</feature>
<feature type="compositionally biased region" description="Low complexity" evidence="1">
    <location>
        <begin position="814"/>
        <end position="823"/>
    </location>
</feature>
<feature type="compositionally biased region" description="Basic and acidic residues" evidence="1">
    <location>
        <begin position="398"/>
        <end position="407"/>
    </location>
</feature>
<evidence type="ECO:0000259" key="4">
    <source>
        <dbReference type="Pfam" id="PF24345"/>
    </source>
</evidence>
<feature type="compositionally biased region" description="Polar residues" evidence="1">
    <location>
        <begin position="687"/>
        <end position="696"/>
    </location>
</feature>
<dbReference type="Pfam" id="PF24345">
    <property type="entry name" value="PH_24"/>
    <property type="match status" value="1"/>
</dbReference>
<feature type="region of interest" description="Disordered" evidence="1">
    <location>
        <begin position="1687"/>
        <end position="1734"/>
    </location>
</feature>
<feature type="compositionally biased region" description="Basic and acidic residues" evidence="1">
    <location>
        <begin position="795"/>
        <end position="806"/>
    </location>
</feature>
<proteinExistence type="predicted"/>
<feature type="compositionally biased region" description="Acidic residues" evidence="1">
    <location>
        <begin position="1493"/>
        <end position="1502"/>
    </location>
</feature>
<feature type="region of interest" description="Disordered" evidence="1">
    <location>
        <begin position="1150"/>
        <end position="1174"/>
    </location>
</feature>
<reference evidence="5 6" key="1">
    <citation type="journal article" date="2019" name="Mol. Biol. Evol.">
        <title>Blast fungal genomes show frequent chromosomal changes, gene gains and losses, and effector gene turnover.</title>
        <authorList>
            <person name="Gomez Luciano L.B."/>
            <person name="Jason Tsai I."/>
            <person name="Chuma I."/>
            <person name="Tosa Y."/>
            <person name="Chen Y.H."/>
            <person name="Li J.Y."/>
            <person name="Li M.Y."/>
            <person name="Jade Lu M.Y."/>
            <person name="Nakayashiki H."/>
            <person name="Li W.H."/>
        </authorList>
    </citation>
    <scope>NUCLEOTIDE SEQUENCE [LARGE SCALE GENOMIC DNA]</scope>
    <source>
        <strain evidence="5">MZ5-1-6</strain>
    </source>
</reference>
<dbReference type="Pfam" id="PF24344">
    <property type="entry name" value="PH_23"/>
    <property type="match status" value="1"/>
</dbReference>
<feature type="region of interest" description="Disordered" evidence="1">
    <location>
        <begin position="319"/>
        <end position="567"/>
    </location>
</feature>
<evidence type="ECO:0000256" key="1">
    <source>
        <dbReference type="SAM" id="MobiDB-lite"/>
    </source>
</evidence>
<dbReference type="InterPro" id="IPR056223">
    <property type="entry name" value="PH_24"/>
</dbReference>
<evidence type="ECO:0000259" key="3">
    <source>
        <dbReference type="Pfam" id="PF24344"/>
    </source>
</evidence>
<feature type="region of interest" description="Disordered" evidence="1">
    <location>
        <begin position="1325"/>
        <end position="1515"/>
    </location>
</feature>
<feature type="compositionally biased region" description="Polar residues" evidence="1">
    <location>
        <begin position="633"/>
        <end position="645"/>
    </location>
</feature>
<feature type="compositionally biased region" description="Basic and acidic residues" evidence="1">
    <location>
        <begin position="751"/>
        <end position="766"/>
    </location>
</feature>
<feature type="domain" description="PH" evidence="3">
    <location>
        <begin position="1167"/>
        <end position="1307"/>
    </location>
</feature>
<feature type="compositionally biased region" description="Basic and acidic residues" evidence="1">
    <location>
        <begin position="1153"/>
        <end position="1163"/>
    </location>
</feature>
<evidence type="ECO:0000259" key="2">
    <source>
        <dbReference type="Pfam" id="PF24340"/>
    </source>
</evidence>
<feature type="compositionally biased region" description="Low complexity" evidence="1">
    <location>
        <begin position="496"/>
        <end position="537"/>
    </location>
</feature>
<feature type="compositionally biased region" description="Basic residues" evidence="1">
    <location>
        <begin position="478"/>
        <end position="491"/>
    </location>
</feature>
<feature type="compositionally biased region" description="Basic and acidic residues" evidence="1">
    <location>
        <begin position="22"/>
        <end position="39"/>
    </location>
</feature>
<organism evidence="5 6">
    <name type="scientific">Pyricularia oryzae</name>
    <name type="common">Rice blast fungus</name>
    <name type="synonym">Magnaporthe oryzae</name>
    <dbReference type="NCBI Taxonomy" id="318829"/>
    <lineage>
        <taxon>Eukaryota</taxon>
        <taxon>Fungi</taxon>
        <taxon>Dikarya</taxon>
        <taxon>Ascomycota</taxon>
        <taxon>Pezizomycotina</taxon>
        <taxon>Sordariomycetes</taxon>
        <taxon>Sordariomycetidae</taxon>
        <taxon>Magnaporthales</taxon>
        <taxon>Pyriculariaceae</taxon>
        <taxon>Pyricularia</taxon>
    </lineage>
</organism>
<feature type="domain" description="PH" evidence="4">
    <location>
        <begin position="1546"/>
        <end position="1684"/>
    </location>
</feature>
<feature type="compositionally biased region" description="Polar residues" evidence="1">
    <location>
        <begin position="83"/>
        <end position="92"/>
    </location>
</feature>
<dbReference type="EMBL" id="CP034204">
    <property type="protein sequence ID" value="QBZ54514.1"/>
    <property type="molecule type" value="Genomic_DNA"/>
</dbReference>
<feature type="compositionally biased region" description="Polar residues" evidence="1">
    <location>
        <begin position="715"/>
        <end position="724"/>
    </location>
</feature>
<evidence type="ECO:0000313" key="5">
    <source>
        <dbReference type="EMBL" id="QBZ54514.1"/>
    </source>
</evidence>
<gene>
    <name evidence="5" type="ORF">PoMZ_10214</name>
</gene>
<feature type="region of interest" description="Disordered" evidence="1">
    <location>
        <begin position="155"/>
        <end position="285"/>
    </location>
</feature>
<dbReference type="Proteomes" id="UP000294847">
    <property type="component" value="Chromosome 1"/>
</dbReference>
<dbReference type="InterPro" id="IPR056416">
    <property type="entry name" value="DH_2_fung"/>
</dbReference>
<feature type="compositionally biased region" description="Low complexity" evidence="1">
    <location>
        <begin position="370"/>
        <end position="380"/>
    </location>
</feature>
<sequence length="1959" mass="214640">MTTPNPPPDDQPSPEAAAPSTESDKQSTESPAAKDDTAAKDSGTSKDNGTPKTPKHRRGVSSGGTPQTAPPIIVTTTHGGGNRQRSATLKPQPTLLTDFLLGRQSPARVAAMRQQRLDSMAVRAEIKKEMREAAVNRLAQPGGVRDRVQKWQKNNAAAMLAGDPEDAASEPTDVAFNVDEDSVTEEDRQRIKFRQQHKHRRKSSAKPVKVEPTSKGEGDEEAVDDTEPAAEPASPPKKRIVSDEHWMKRRRRSPPGSRAIRMKAGGGPTPIPKNFLQRSAPNPPVNNKIAAWAAKVEPMEIPTKTKKYYSKSGDAIEVEEDDLSSAVSSSRFTEEEGSRVRSAVSRRSEGSSARTTGRSSARTHDDEGSSARTTGRSSARTLDDDGIRVRPIRSQSRKPKDSDDRIRATSSSTLPDDGIRVRPLRTKESREDRTRSRSRKPSGERPRRVASARRDPSPSTILPSEVDTLSIPDTPTRRSTRKSPPRTKKSKPPPTEITELTQTTQTTDATEATGVTEATGTSYLTGTTGTTDMTGTTHTEDLSDDRSSSDFDNSDLPSTAPAKSLADIPFGYSAFSELDLPIRGDGGKMQRPKAQRSPSFNATAVFKKVYTEGRKIITHTVAPPEPPKPAMNQPPNIENWLSSTVDPFVASPEVEKEDVEHEWKTAAKRRSDAGRRRPKAPERSDISSETTSSVQEENQENKDPKPAITEEGTPQRETSQTPPSTGLKRSGATRGMSSPLKTVPKPAPKKPFREALKEAFRGESAGHKIATKRYASFEKEKLPEPEPEHYDEDSERGYHGTRESRDHRRRSSGSRRSQSPSSSLTYDSQSSVPPAPPAAGLPRRLKPPTNGLHELSTIVSMEDSRGGQSEVDSVVSETTVTQASDFTKFTGASSATRRKSTLKRRLTKHSDLVSVLSLPEAAGVPTRAPSIRVARSLRRKTSKLENATLDDLLHEFIEDENFYQRELRTIIDGVIPVLLKEVVCRDTRIIQDLFGSAFGNEGHGRAAPDAAEKAVVSMGVALERINNHHKAIPYTDPNLVAVWLERIVPIYSAYYDVWRLGFQDLIVNLAPAAGKSDEEDSLVNALPRNAEGDVVNDNGDRVDVAHLLKRPLIRAKWLLKLSKGLRHVLGNDVVPDQLVDKFADLQAKAQRRHREEQARKTNDDASNTDTSRARDLRTLRPLDGVFIDQTREVNSKDVFSLDLAHSNGQRLECQVELIYRDKLTDAHDRGDLLIRESGPTGVQYLLFAPIFWENVSARRGDGQGKLVLMVRGTHGHDEWYELLNLETEYDDAIPEWLELLGTVPRPPAPPAVSSTDLLHVQDIRPPRSGEVDVPVGAQKFSRTLPSVPREGSPQTPSRYHHVRNRSVPTTPTLAGDATPKTRSPSASYSPDSDRTPTQSTYAPSPESDRESRRKSANSTPVRDDGAPPPPVHRTFTSKKPAAVELPPPARVKRHGSSPLKHEYRPSDVSSESSEEEDDSDSDDSYSDSLSSGDELEDEEVPETEPGISIRKPEFSFNPNASVLSDDSITPSASASQVDLRGPDIIDESVKAVATISYWSNKRGRWKEVRSDACNVSITPGLLEVHPMTVDRPVGSEMMGRMDAGADVPLIALDLTPLVMIRKSTAIDLEIRSPVRSYSKLSGIDGIIFRFRALSPMHLEHFYAAVHHSRMNNAKFRALEEEARFRSFGQGQNHGQQATSASGSGKKSWFGRKNSYRASTRAPSQSQQSGSGSSGISISASSFLKRLTGGSGLAFNIDKSSLQQHQRDSRPGSAAGPASMYTSSSSGRDGNTPPRSPSVSMASSPNRGILACGGTTDLRIRCHLLVSANKWEDNGNCLLSISRPPPGVRQELRVYHGMEKRILVTQIPKKSILLPKSDEASAPPKVVLDVVLGSRCFSMLGTRGIILNVWEDLRDDQNRVGSAPAEGALSGRVKKWCFQCASAVEANWIFGLVAREVEIP</sequence>
<feature type="compositionally biased region" description="Basic and acidic residues" evidence="1">
    <location>
        <begin position="775"/>
        <end position="788"/>
    </location>
</feature>
<feature type="region of interest" description="Disordered" evidence="1">
    <location>
        <begin position="1"/>
        <end position="92"/>
    </location>
</feature>
<feature type="compositionally biased region" description="Basic residues" evidence="1">
    <location>
        <begin position="191"/>
        <end position="204"/>
    </location>
</feature>
<feature type="compositionally biased region" description="Polar residues" evidence="1">
    <location>
        <begin position="1380"/>
        <end position="1402"/>
    </location>
</feature>
<evidence type="ECO:0000313" key="6">
    <source>
        <dbReference type="Proteomes" id="UP000294847"/>
    </source>
</evidence>
<protein>
    <submittedName>
        <fullName evidence="5">Uncharacterized protein</fullName>
    </submittedName>
</protein>